<dbReference type="PROSITE" id="PS00221">
    <property type="entry name" value="MIP"/>
    <property type="match status" value="1"/>
</dbReference>
<dbReference type="GO" id="GO:0015254">
    <property type="term" value="F:glycerol channel activity"/>
    <property type="evidence" value="ECO:0007669"/>
    <property type="project" value="TreeGrafter"/>
</dbReference>
<keyword evidence="3 7" id="KW-0813">Transport</keyword>
<sequence length="294" mass="31433">MNREEFQKEYLEKESLLGECIAEVIGTAILLFFGAGVVANLVQVGADISWWELSVLWGLGVTMAIYITGGVSGAHINPAVTVGLASVGDFPWKKVIPFILSQIIGAFIGAAGAYYIYAEQFAVKTAANMTVFHTIAMDNITNPKAMMIELILTAVLLMGVMAMTESLNSTAPKGLGAAISVGLLVAAIGGIGGQLTGFAINPARDFGPKLFTALAGWGSTPFTAHNYYFWVPIAGPLIGGVVGAFIYKKFIRSYLPEVLQRGEVKEDMLTGDLLDILNEKEIQELAEMADNKCK</sequence>
<keyword evidence="4 7" id="KW-0812">Transmembrane</keyword>
<keyword evidence="6 8" id="KW-0472">Membrane</keyword>
<gene>
    <name evidence="9" type="ORF">C8C76_1609</name>
</gene>
<protein>
    <submittedName>
        <fullName evidence="9">Glycerol uptake facilitator protein</fullName>
    </submittedName>
</protein>
<reference evidence="9 10" key="1">
    <citation type="submission" date="2018-04" db="EMBL/GenBank/DDBJ databases">
        <title>Subsurface microbial communities from deep shales in Ohio and West Virginia, USA.</title>
        <authorList>
            <person name="Wrighton K."/>
        </authorList>
    </citation>
    <scope>NUCLEOTIDE SEQUENCE [LARGE SCALE GENOMIC DNA]</scope>
    <source>
        <strain evidence="9 10">WC1</strain>
    </source>
</reference>
<dbReference type="CDD" id="cd00333">
    <property type="entry name" value="MIP"/>
    <property type="match status" value="1"/>
</dbReference>
<comment type="caution">
    <text evidence="9">The sequence shown here is derived from an EMBL/GenBank/DDBJ whole genome shotgun (WGS) entry which is preliminary data.</text>
</comment>
<feature type="transmembrane region" description="Helical" evidence="8">
    <location>
        <begin position="145"/>
        <end position="163"/>
    </location>
</feature>
<evidence type="ECO:0000256" key="3">
    <source>
        <dbReference type="ARBA" id="ARBA00022448"/>
    </source>
</evidence>
<dbReference type="InterPro" id="IPR050363">
    <property type="entry name" value="MIP/Aquaporin"/>
</dbReference>
<dbReference type="NCBIfam" id="TIGR00861">
    <property type="entry name" value="MIP"/>
    <property type="match status" value="1"/>
</dbReference>
<evidence type="ECO:0000256" key="7">
    <source>
        <dbReference type="RuleBase" id="RU000477"/>
    </source>
</evidence>
<feature type="transmembrane region" description="Helical" evidence="8">
    <location>
        <begin position="95"/>
        <end position="117"/>
    </location>
</feature>
<feature type="transmembrane region" description="Helical" evidence="8">
    <location>
        <begin position="227"/>
        <end position="247"/>
    </location>
</feature>
<evidence type="ECO:0000256" key="4">
    <source>
        <dbReference type="ARBA" id="ARBA00022692"/>
    </source>
</evidence>
<accession>A0A2T5RF76</accession>
<name>A0A2T5RF76_9FIRM</name>
<dbReference type="OrthoDB" id="9807293at2"/>
<evidence type="ECO:0000313" key="9">
    <source>
        <dbReference type="EMBL" id="PTV92972.1"/>
    </source>
</evidence>
<dbReference type="GO" id="GO:0005886">
    <property type="term" value="C:plasma membrane"/>
    <property type="evidence" value="ECO:0007669"/>
    <property type="project" value="TreeGrafter"/>
</dbReference>
<dbReference type="AlphaFoldDB" id="A0A2T5RF76"/>
<dbReference type="InterPro" id="IPR000425">
    <property type="entry name" value="MIP"/>
</dbReference>
<dbReference type="Proteomes" id="UP000244089">
    <property type="component" value="Unassembled WGS sequence"/>
</dbReference>
<dbReference type="PRINTS" id="PR00783">
    <property type="entry name" value="MINTRINSICP"/>
</dbReference>
<dbReference type="RefSeq" id="WP_108142877.1">
    <property type="nucleotide sequence ID" value="NZ_QAXS01000060.1"/>
</dbReference>
<dbReference type="Gene3D" id="1.20.1080.10">
    <property type="entry name" value="Glycerol uptake facilitator protein"/>
    <property type="match status" value="1"/>
</dbReference>
<evidence type="ECO:0000256" key="6">
    <source>
        <dbReference type="ARBA" id="ARBA00023136"/>
    </source>
</evidence>
<evidence type="ECO:0000256" key="5">
    <source>
        <dbReference type="ARBA" id="ARBA00022989"/>
    </source>
</evidence>
<evidence type="ECO:0000313" key="10">
    <source>
        <dbReference type="Proteomes" id="UP000244089"/>
    </source>
</evidence>
<feature type="transmembrane region" description="Helical" evidence="8">
    <location>
        <begin position="175"/>
        <end position="200"/>
    </location>
</feature>
<comment type="similarity">
    <text evidence="2 7">Belongs to the MIP/aquaporin (TC 1.A.8) family.</text>
</comment>
<dbReference type="EMBL" id="QAXS01000060">
    <property type="protein sequence ID" value="PTV92972.1"/>
    <property type="molecule type" value="Genomic_DNA"/>
</dbReference>
<comment type="subcellular location">
    <subcellularLocation>
        <location evidence="1">Membrane</location>
        <topology evidence="1">Multi-pass membrane protein</topology>
    </subcellularLocation>
</comment>
<dbReference type="InterPro" id="IPR022357">
    <property type="entry name" value="MIP_CS"/>
</dbReference>
<dbReference type="Pfam" id="PF00230">
    <property type="entry name" value="MIP"/>
    <property type="match status" value="1"/>
</dbReference>
<evidence type="ECO:0000256" key="8">
    <source>
        <dbReference type="SAM" id="Phobius"/>
    </source>
</evidence>
<dbReference type="SUPFAM" id="SSF81338">
    <property type="entry name" value="Aquaporin-like"/>
    <property type="match status" value="1"/>
</dbReference>
<organism evidence="9 10">
    <name type="scientific">Halanaerobium saccharolyticum</name>
    <dbReference type="NCBI Taxonomy" id="43595"/>
    <lineage>
        <taxon>Bacteria</taxon>
        <taxon>Bacillati</taxon>
        <taxon>Bacillota</taxon>
        <taxon>Clostridia</taxon>
        <taxon>Halanaerobiales</taxon>
        <taxon>Halanaerobiaceae</taxon>
        <taxon>Halanaerobium</taxon>
    </lineage>
</organism>
<dbReference type="InterPro" id="IPR023271">
    <property type="entry name" value="Aquaporin-like"/>
</dbReference>
<evidence type="ECO:0000256" key="1">
    <source>
        <dbReference type="ARBA" id="ARBA00004141"/>
    </source>
</evidence>
<dbReference type="PANTHER" id="PTHR43829:SF9">
    <property type="entry name" value="AQUAPORIN-9"/>
    <property type="match status" value="1"/>
</dbReference>
<dbReference type="PANTHER" id="PTHR43829">
    <property type="entry name" value="AQUAPORIN OR AQUAGLYCEROPORIN RELATED"/>
    <property type="match status" value="1"/>
</dbReference>
<evidence type="ECO:0000256" key="2">
    <source>
        <dbReference type="ARBA" id="ARBA00006175"/>
    </source>
</evidence>
<feature type="transmembrane region" description="Helical" evidence="8">
    <location>
        <begin position="21"/>
        <end position="42"/>
    </location>
</feature>
<proteinExistence type="inferred from homology"/>
<keyword evidence="5 8" id="KW-1133">Transmembrane helix</keyword>
<feature type="transmembrane region" description="Helical" evidence="8">
    <location>
        <begin position="54"/>
        <end position="74"/>
    </location>
</feature>